<protein>
    <submittedName>
        <fullName evidence="2">Uncharacterized protein</fullName>
    </submittedName>
</protein>
<proteinExistence type="evidence at transcript level"/>
<keyword evidence="1" id="KW-0732">Signal</keyword>
<feature type="chain" id="PRO_5004777235" evidence="1">
    <location>
        <begin position="26"/>
        <end position="336"/>
    </location>
</feature>
<reference evidence="2" key="1">
    <citation type="submission" date="2011-11" db="EMBL/GenBank/DDBJ databases">
        <title>Decoding the brain transcriptome of the Eastern honeybee (Apis cerana) based on pyrosequencing.</title>
        <authorList>
            <person name="Sun L."/>
            <person name="Zheng H."/>
            <person name="Wang Y."/>
            <person name="Xie X."/>
            <person name="Zhu Y."/>
            <person name="Gu W."/>
            <person name="Wang S."/>
        </authorList>
    </citation>
    <scope>NUCLEOTIDE SEQUENCE</scope>
    <source>
        <tissue evidence="2">Brain</tissue>
    </source>
</reference>
<sequence length="336" mass="40189">MMTSTLCTCTWLLLPCCVLITLSTGEHDFYQDDIPESSNIPLKQFLIKYFEGQRMHYPSLFASQVYKKHHLDLYRQKKELLKALINKRNLAEILRKEKPKEWNYRQIKYNEPINELAQEREHYFPLYEMLNPFQSSLKYVNFKMPYFPHETNDDEDINFQDDDEDGYDQNFDRGMKEEPLFGLHRSYSSSINEDGKTDVQKPQATIPEFTFKFEDSILRERYPFAVKPNDPRYYNNAPFSLDDKNNSDFEKSIKNNTKWEQENIITVNGPIVREENPRNIESKFKDTDPVIPELERRKEYNPLFVPVNQDLNNDIYFIGKLIYGYHYILLTILIIY</sequence>
<gene>
    <name evidence="2" type="ORF">ACCB01049.1</name>
</gene>
<dbReference type="EMBL" id="JR038939">
    <property type="protein sequence ID" value="AEY58458.1"/>
    <property type="molecule type" value="mRNA"/>
</dbReference>
<name>V9IBE6_APICE</name>
<accession>V9IBE6</accession>
<evidence type="ECO:0000256" key="1">
    <source>
        <dbReference type="SAM" id="SignalP"/>
    </source>
</evidence>
<organism evidence="2">
    <name type="scientific">Apis cerana</name>
    <name type="common">Indian honeybee</name>
    <dbReference type="NCBI Taxonomy" id="7461"/>
    <lineage>
        <taxon>Eukaryota</taxon>
        <taxon>Metazoa</taxon>
        <taxon>Ecdysozoa</taxon>
        <taxon>Arthropoda</taxon>
        <taxon>Hexapoda</taxon>
        <taxon>Insecta</taxon>
        <taxon>Pterygota</taxon>
        <taxon>Neoptera</taxon>
        <taxon>Endopterygota</taxon>
        <taxon>Hymenoptera</taxon>
        <taxon>Apocrita</taxon>
        <taxon>Aculeata</taxon>
        <taxon>Apoidea</taxon>
        <taxon>Anthophila</taxon>
        <taxon>Apidae</taxon>
        <taxon>Apis</taxon>
    </lineage>
</organism>
<feature type="signal peptide" evidence="1">
    <location>
        <begin position="1"/>
        <end position="25"/>
    </location>
</feature>
<evidence type="ECO:0000313" key="2">
    <source>
        <dbReference type="EMBL" id="AEY58458.1"/>
    </source>
</evidence>
<dbReference type="AlphaFoldDB" id="V9IBE6"/>